<sequence>MTRPGPVRRWDPLRPLDMLASLWSAAAVAPVTGSAATAYRTLFFTVRRLVVGRRIGLRFDDIDLTLTVTEFDSQLDMRALTVGQLGNVHLAARDIDWGGTRFARATAVVHNAHLRPTVPPVLVAAPVELTLDIPAPALDDLFAWAAPRFRVDVGPDGVARLRLTRRPRLGNLELDGRLDGSVLRLIPRGVRVGRRRWALPARTPSYSIRLPELPHGLQLTGISVAPHLVRVQGVVPEWQLPLPRGRLDELVGQLSAVGRPLTVPMNLARLLR</sequence>
<evidence type="ECO:0000313" key="2">
    <source>
        <dbReference type="Proteomes" id="UP001241092"/>
    </source>
</evidence>
<name>A0AAI8XRR6_MYCME</name>
<accession>A0AAI8XRR6</accession>
<dbReference type="EMBL" id="AP027452">
    <property type="protein sequence ID" value="BDY32233.1"/>
    <property type="molecule type" value="Genomic_DNA"/>
</dbReference>
<gene>
    <name evidence="1" type="ORF">hbim_06196</name>
</gene>
<evidence type="ECO:0000313" key="1">
    <source>
        <dbReference type="EMBL" id="BDY32233.1"/>
    </source>
</evidence>
<evidence type="ECO:0008006" key="3">
    <source>
        <dbReference type="Google" id="ProtNLM"/>
    </source>
</evidence>
<protein>
    <recommendedName>
        <fullName evidence="3">DUF2993 domain-containing protein</fullName>
    </recommendedName>
</protein>
<dbReference type="AlphaFoldDB" id="A0AAI8XRR6"/>
<proteinExistence type="predicted"/>
<reference evidence="1" key="1">
    <citation type="submission" date="2023-03" db="EMBL/GenBank/DDBJ databases">
        <title>Draft genome sequence of a Mycolicibacterium mageritense strain H4_3_1 isolated from a hybrid biological-inorganic system reactor.</title>
        <authorList>
            <person name="Feng X."/>
            <person name="Kazama D."/>
            <person name="Sato K."/>
            <person name="Kobayashi H."/>
        </authorList>
    </citation>
    <scope>NUCLEOTIDE SEQUENCE</scope>
    <source>
        <strain evidence="1">H4_3_1</strain>
    </source>
</reference>
<organism evidence="1 2">
    <name type="scientific">Mycolicibacterium mageritense</name>
    <name type="common">Mycobacterium mageritense</name>
    <dbReference type="NCBI Taxonomy" id="53462"/>
    <lineage>
        <taxon>Bacteria</taxon>
        <taxon>Bacillati</taxon>
        <taxon>Actinomycetota</taxon>
        <taxon>Actinomycetes</taxon>
        <taxon>Mycobacteriales</taxon>
        <taxon>Mycobacteriaceae</taxon>
        <taxon>Mycolicibacterium</taxon>
    </lineage>
</organism>
<dbReference type="RefSeq" id="WP_276821859.1">
    <property type="nucleotide sequence ID" value="NZ_AP027452.1"/>
</dbReference>
<dbReference type="Proteomes" id="UP001241092">
    <property type="component" value="Chromosome"/>
</dbReference>